<comment type="caution">
    <text evidence="2">The sequence shown here is derived from an EMBL/GenBank/DDBJ whole genome shotgun (WGS) entry which is preliminary data.</text>
</comment>
<evidence type="ECO:0000313" key="2">
    <source>
        <dbReference type="EMBL" id="GAI48597.1"/>
    </source>
</evidence>
<gene>
    <name evidence="2" type="ORF">S06H3_54128</name>
</gene>
<feature type="non-terminal residue" evidence="2">
    <location>
        <position position="108"/>
    </location>
</feature>
<dbReference type="EMBL" id="BARV01034586">
    <property type="protein sequence ID" value="GAI48597.1"/>
    <property type="molecule type" value="Genomic_DNA"/>
</dbReference>
<name>X1NX28_9ZZZZ</name>
<proteinExistence type="predicted"/>
<dbReference type="Pfam" id="PF01548">
    <property type="entry name" value="DEDD_Tnp_IS110"/>
    <property type="match status" value="1"/>
</dbReference>
<reference evidence="2" key="1">
    <citation type="journal article" date="2014" name="Front. Microbiol.">
        <title>High frequency of phylogenetically diverse reductive dehalogenase-homologous genes in deep subseafloor sedimentary metagenomes.</title>
        <authorList>
            <person name="Kawai M."/>
            <person name="Futagami T."/>
            <person name="Toyoda A."/>
            <person name="Takaki Y."/>
            <person name="Nishi S."/>
            <person name="Hori S."/>
            <person name="Arai W."/>
            <person name="Tsubouchi T."/>
            <person name="Morono Y."/>
            <person name="Uchiyama I."/>
            <person name="Ito T."/>
            <person name="Fujiyama A."/>
            <person name="Inagaki F."/>
            <person name="Takami H."/>
        </authorList>
    </citation>
    <scope>NUCLEOTIDE SEQUENCE</scope>
    <source>
        <strain evidence="2">Expedition CK06-06</strain>
    </source>
</reference>
<dbReference type="InterPro" id="IPR002525">
    <property type="entry name" value="Transp_IS110-like_N"/>
</dbReference>
<dbReference type="GO" id="GO:0006313">
    <property type="term" value="P:DNA transposition"/>
    <property type="evidence" value="ECO:0007669"/>
    <property type="project" value="InterPro"/>
</dbReference>
<sequence length="108" mass="12257">MRTYVRKLYVGIDVHSREHVAAVIPISLLELPGTLWGKVKPITIRNNIEDFERLETAIRSHVLAPEEVAIAVDETGGHYSEPITYFLLTKGYSVYYLEAKATKVAKER</sequence>
<protein>
    <recommendedName>
        <fullName evidence="1">Transposase IS110-like N-terminal domain-containing protein</fullName>
    </recommendedName>
</protein>
<dbReference type="AlphaFoldDB" id="X1NX28"/>
<evidence type="ECO:0000259" key="1">
    <source>
        <dbReference type="Pfam" id="PF01548"/>
    </source>
</evidence>
<feature type="domain" description="Transposase IS110-like N-terminal" evidence="1">
    <location>
        <begin position="10"/>
        <end position="105"/>
    </location>
</feature>
<dbReference type="GO" id="GO:0003677">
    <property type="term" value="F:DNA binding"/>
    <property type="evidence" value="ECO:0007669"/>
    <property type="project" value="InterPro"/>
</dbReference>
<dbReference type="GO" id="GO:0004803">
    <property type="term" value="F:transposase activity"/>
    <property type="evidence" value="ECO:0007669"/>
    <property type="project" value="InterPro"/>
</dbReference>
<accession>X1NX28</accession>
<organism evidence="2">
    <name type="scientific">marine sediment metagenome</name>
    <dbReference type="NCBI Taxonomy" id="412755"/>
    <lineage>
        <taxon>unclassified sequences</taxon>
        <taxon>metagenomes</taxon>
        <taxon>ecological metagenomes</taxon>
    </lineage>
</organism>